<evidence type="ECO:0000256" key="1">
    <source>
        <dbReference type="SAM" id="MobiDB-lite"/>
    </source>
</evidence>
<gene>
    <name evidence="2" type="ORF">C1645_842155</name>
</gene>
<protein>
    <submittedName>
        <fullName evidence="2">Uncharacterized protein</fullName>
    </submittedName>
</protein>
<evidence type="ECO:0000313" key="3">
    <source>
        <dbReference type="Proteomes" id="UP000265703"/>
    </source>
</evidence>
<organism evidence="2 3">
    <name type="scientific">Glomus cerebriforme</name>
    <dbReference type="NCBI Taxonomy" id="658196"/>
    <lineage>
        <taxon>Eukaryota</taxon>
        <taxon>Fungi</taxon>
        <taxon>Fungi incertae sedis</taxon>
        <taxon>Mucoromycota</taxon>
        <taxon>Glomeromycotina</taxon>
        <taxon>Glomeromycetes</taxon>
        <taxon>Glomerales</taxon>
        <taxon>Glomeraceae</taxon>
        <taxon>Glomus</taxon>
    </lineage>
</organism>
<proteinExistence type="predicted"/>
<dbReference type="Proteomes" id="UP000265703">
    <property type="component" value="Unassembled WGS sequence"/>
</dbReference>
<dbReference type="EMBL" id="QKYT01001904">
    <property type="protein sequence ID" value="RIA78875.1"/>
    <property type="molecule type" value="Genomic_DNA"/>
</dbReference>
<reference evidence="2 3" key="1">
    <citation type="submission" date="2018-06" db="EMBL/GenBank/DDBJ databases">
        <title>Comparative genomics reveals the genomic features of Rhizophagus irregularis, R. cerebriforme, R. diaphanum and Gigaspora rosea, and their symbiotic lifestyle signature.</title>
        <authorList>
            <person name="Morin E."/>
            <person name="San Clemente H."/>
            <person name="Chen E.C.H."/>
            <person name="De La Providencia I."/>
            <person name="Hainaut M."/>
            <person name="Kuo A."/>
            <person name="Kohler A."/>
            <person name="Murat C."/>
            <person name="Tang N."/>
            <person name="Roy S."/>
            <person name="Loubradou J."/>
            <person name="Henrissat B."/>
            <person name="Grigoriev I.V."/>
            <person name="Corradi N."/>
            <person name="Roux C."/>
            <person name="Martin F.M."/>
        </authorList>
    </citation>
    <scope>NUCLEOTIDE SEQUENCE [LARGE SCALE GENOMIC DNA]</scope>
    <source>
        <strain evidence="2 3">DAOM 227022</strain>
    </source>
</reference>
<evidence type="ECO:0000313" key="2">
    <source>
        <dbReference type="EMBL" id="RIA78875.1"/>
    </source>
</evidence>
<dbReference type="AlphaFoldDB" id="A0A397S3D7"/>
<comment type="caution">
    <text evidence="2">The sequence shown here is derived from an EMBL/GenBank/DDBJ whole genome shotgun (WGS) entry which is preliminary data.</text>
</comment>
<accession>A0A397S3D7</accession>
<name>A0A397S3D7_9GLOM</name>
<feature type="region of interest" description="Disordered" evidence="1">
    <location>
        <begin position="1"/>
        <end position="22"/>
    </location>
</feature>
<sequence length="70" mass="8393">MMLINEEESNKHRNVENTSSSISDTSNNNIAKFLKYLEFLCFRIKILEKNIKYDNFMNDNFIKVSTFKMF</sequence>
<keyword evidence="3" id="KW-1185">Reference proteome</keyword>